<dbReference type="AlphaFoldDB" id="A0A6I6JMF7"/>
<reference evidence="1 2" key="1">
    <citation type="submission" date="2019-11" db="EMBL/GenBank/DDBJ databases">
        <authorList>
            <person name="Zheng R.K."/>
            <person name="Sun C.M."/>
        </authorList>
    </citation>
    <scope>NUCLEOTIDE SEQUENCE [LARGE SCALE GENOMIC DNA]</scope>
    <source>
        <strain evidence="1 2">WC007</strain>
    </source>
</reference>
<keyword evidence="2" id="KW-1185">Reference proteome</keyword>
<evidence type="ECO:0000313" key="1">
    <source>
        <dbReference type="EMBL" id="QGY42238.1"/>
    </source>
</evidence>
<organism evidence="1 2">
    <name type="scientific">Maribellus comscasis</name>
    <dbReference type="NCBI Taxonomy" id="2681766"/>
    <lineage>
        <taxon>Bacteria</taxon>
        <taxon>Pseudomonadati</taxon>
        <taxon>Bacteroidota</taxon>
        <taxon>Bacteroidia</taxon>
        <taxon>Marinilabiliales</taxon>
        <taxon>Prolixibacteraceae</taxon>
        <taxon>Maribellus</taxon>
    </lineage>
</organism>
<dbReference type="KEGG" id="mcos:GM418_00775"/>
<proteinExistence type="predicted"/>
<dbReference type="Proteomes" id="UP000428260">
    <property type="component" value="Chromosome"/>
</dbReference>
<dbReference type="RefSeq" id="WP_158862209.1">
    <property type="nucleotide sequence ID" value="NZ_CP046401.1"/>
</dbReference>
<sequence>MKITWSKNLFSCTYKLFESGKPIGYLINRTFSNTYEATILGEKYTFLSQGFFKQNTKIIDREKNTVVGKIVYNTWMNGATITIDDNKFLWKFDNIWNTKWSLVNKQGERIIFQGSSGHGKIISELENPLYLMCGLYVTNYNWQTASIAIAAMIPIWITLFS</sequence>
<evidence type="ECO:0000313" key="2">
    <source>
        <dbReference type="Proteomes" id="UP000428260"/>
    </source>
</evidence>
<name>A0A6I6JMF7_9BACT</name>
<dbReference type="EMBL" id="CP046401">
    <property type="protein sequence ID" value="QGY42238.1"/>
    <property type="molecule type" value="Genomic_DNA"/>
</dbReference>
<gene>
    <name evidence="1" type="ORF">GM418_00775</name>
</gene>
<accession>A0A6I6JMF7</accession>
<protein>
    <submittedName>
        <fullName evidence="1">Uncharacterized protein</fullName>
    </submittedName>
</protein>